<dbReference type="InterPro" id="IPR047149">
    <property type="entry name" value="KIF11-like"/>
</dbReference>
<dbReference type="GO" id="GO:0051231">
    <property type="term" value="P:spindle elongation"/>
    <property type="evidence" value="ECO:0007669"/>
    <property type="project" value="TreeGrafter"/>
</dbReference>
<comment type="subcellular location">
    <subcellularLocation>
        <location evidence="1">Cytoplasm</location>
        <location evidence="1">Cytoskeleton</location>
    </subcellularLocation>
</comment>
<feature type="region of interest" description="Disordered" evidence="11">
    <location>
        <begin position="972"/>
        <end position="1335"/>
    </location>
</feature>
<evidence type="ECO:0000256" key="3">
    <source>
        <dbReference type="ARBA" id="ARBA00022701"/>
    </source>
</evidence>
<dbReference type="GO" id="GO:0090307">
    <property type="term" value="P:mitotic spindle assembly"/>
    <property type="evidence" value="ECO:0007669"/>
    <property type="project" value="TreeGrafter"/>
</dbReference>
<evidence type="ECO:0000256" key="7">
    <source>
        <dbReference type="ARBA" id="ARBA00023212"/>
    </source>
</evidence>
<dbReference type="InterPro" id="IPR036961">
    <property type="entry name" value="Kinesin_motor_dom_sf"/>
</dbReference>
<evidence type="ECO:0000256" key="9">
    <source>
        <dbReference type="PROSITE-ProRule" id="PRU00283"/>
    </source>
</evidence>
<dbReference type="Gene3D" id="3.40.850.10">
    <property type="entry name" value="Kinesin motor domain"/>
    <property type="match status" value="1"/>
</dbReference>
<feature type="coiled-coil region" evidence="10">
    <location>
        <begin position="646"/>
        <end position="680"/>
    </location>
</feature>
<feature type="coiled-coil region" evidence="10">
    <location>
        <begin position="704"/>
        <end position="764"/>
    </location>
</feature>
<keyword evidence="7" id="KW-0206">Cytoskeleton</keyword>
<feature type="coiled-coil region" evidence="10">
    <location>
        <begin position="323"/>
        <end position="434"/>
    </location>
</feature>
<dbReference type="VEuPathDB" id="CryptoDB:Cvel_3211"/>
<feature type="region of interest" description="Disordered" evidence="11">
    <location>
        <begin position="934"/>
        <end position="959"/>
    </location>
</feature>
<dbReference type="GO" id="GO:0072686">
    <property type="term" value="C:mitotic spindle"/>
    <property type="evidence" value="ECO:0007669"/>
    <property type="project" value="TreeGrafter"/>
</dbReference>
<proteinExistence type="inferred from homology"/>
<dbReference type="PRINTS" id="PR00380">
    <property type="entry name" value="KINESINHEAVY"/>
</dbReference>
<dbReference type="PROSITE" id="PS50067">
    <property type="entry name" value="KINESIN_MOTOR_2"/>
    <property type="match status" value="1"/>
</dbReference>
<feature type="compositionally biased region" description="Basic and acidic residues" evidence="11">
    <location>
        <begin position="1266"/>
        <end position="1281"/>
    </location>
</feature>
<dbReference type="Pfam" id="PF00225">
    <property type="entry name" value="Kinesin"/>
    <property type="match status" value="1"/>
</dbReference>
<reference evidence="13" key="1">
    <citation type="submission" date="2014-11" db="EMBL/GenBank/DDBJ databases">
        <authorList>
            <person name="Otto D Thomas"/>
            <person name="Naeem Raeece"/>
        </authorList>
    </citation>
    <scope>NUCLEOTIDE SEQUENCE</scope>
</reference>
<sequence length="1335" mass="145692">MSNKTGGGSSGDAGVNVKVVCRVRPPSENEKNDANHFNVIQTLVDRKQVVVTQSVPGRKIADSFSKTFTFDGVCNTRISQEEVFGQHIAPIVDEVLHGFNCTIFAYGQTGTGKTFTMEGDMKNFTRNEKKLTENAGVIPRAVCRIFDSLESSDFSVRVSYLEIYNEELCDLLAEEKQNLRIMNCEDPKKGLSVDKLEEVPVASPADVLQIVEGAINRRRTAETQLNKCSSRSHCIFTLTILLKEPAADGEDVLKVGKLNLVDLAGSENVSRSGALAVKARSKEAGMINQSLLTLGRVINALVEHAGHVPYRDSKLTRLLKMAIKAMSGEVERLKQELQWMREKEGMVNVPHETWLQMQNTQETQKNELAELESELKVKQNDLKDLQRLFGETEETLQEVRSAHEKTQAQLEQTSEQLETTKGALKDTRVALEEESFVVAEKEKSEARLVEKGEALRQRLKHAMQDMRGLHEKISRQSDTAQRNSSREEQMKTELQSRLHESALEASRVSLCVGESLEAVAGAVEEDGKRDCELKASMEKCLVEAKKNSEARQVAALQEESESCGRQRALIAGLRRGCVEGTSAVCSAVKEAERLVEEECKRGRAQIQKFDSQLGDMLKSAAEFATSQREQGEELNLRQLGEARSFGVSASEVLQKEKERLEDLKREIRTMEERRVSKAHSLFRSLKETAEEQQKQMHSKLDRLLGAVTEAVTEMKQQVENESEESRRVFSEAMETFSVEAAGESRELTDRVKAREEKLSAFENDLSMAASQWAQSVETGTNVLMETVSGMGARLNDIDRTFVEVVDSNYGQLCRTETCTQEGANKVADRARQIEKTHMAALQAVEEGIKKGEEKSGETVRKLIAAGTKELGEQNKTVSVYLAKRKEESIPGLRKQLEECGEVLSKGLEEHADRLRETEERLNWFCDRSEKVMPTGQTPAKWDGIATPSPAKGSGSPDFHRRRCRDAVARRLRFDASGSPLPLSSIEEGTEGGDGGQAQALQGGRGRPRTPRGADTTTGGSGTGTGGAAARLASRSPCPCPVKGEKRSNSSDKGGPLLASDGDGEGKGGGRCASRDGLTEAATFHAGQTVQQPAEETDATPPSWRPLPLPAQMRGGKKKAAPAPRTSAEKDSKDTKTTKGRNPPPPLPGGRVRPKDAAPAGAVRRFVTENAATRGGPAAARMKIKGTTSEKEKEKETTEAPDENTNVGAANPTPTAAAGGGGKHKMIVRSQTGTAAPSSSVSPLTIAPTPKPTMLKTPSPSPQILRNKLEKDQLDKKVRDASDSSECQTTQSPPPTEKTAGDDEEEERATGRTGEEDEKPASPFPAAVLSDATNVQ</sequence>
<evidence type="ECO:0000256" key="11">
    <source>
        <dbReference type="SAM" id="MobiDB-lite"/>
    </source>
</evidence>
<evidence type="ECO:0000313" key="13">
    <source>
        <dbReference type="EMBL" id="CEM10979.1"/>
    </source>
</evidence>
<feature type="compositionally biased region" description="Polar residues" evidence="11">
    <location>
        <begin position="1228"/>
        <end position="1242"/>
    </location>
</feature>
<evidence type="ECO:0000256" key="6">
    <source>
        <dbReference type="ARBA" id="ARBA00023175"/>
    </source>
</evidence>
<feature type="compositionally biased region" description="Basic and acidic residues" evidence="11">
    <location>
        <begin position="484"/>
        <end position="496"/>
    </location>
</feature>
<dbReference type="GO" id="GO:0005876">
    <property type="term" value="C:spindle microtubule"/>
    <property type="evidence" value="ECO:0007669"/>
    <property type="project" value="TreeGrafter"/>
</dbReference>
<evidence type="ECO:0000256" key="8">
    <source>
        <dbReference type="ARBA" id="ARBA00034704"/>
    </source>
</evidence>
<evidence type="ECO:0000256" key="10">
    <source>
        <dbReference type="SAM" id="Coils"/>
    </source>
</evidence>
<dbReference type="InterPro" id="IPR001752">
    <property type="entry name" value="Kinesin_motor_dom"/>
</dbReference>
<dbReference type="InterPro" id="IPR027417">
    <property type="entry name" value="P-loop_NTPase"/>
</dbReference>
<dbReference type="PANTHER" id="PTHR47970">
    <property type="entry name" value="KINESIN-LIKE PROTEIN KIF11"/>
    <property type="match status" value="1"/>
</dbReference>
<evidence type="ECO:0000256" key="5">
    <source>
        <dbReference type="ARBA" id="ARBA00022840"/>
    </source>
</evidence>
<evidence type="ECO:0000256" key="4">
    <source>
        <dbReference type="ARBA" id="ARBA00022741"/>
    </source>
</evidence>
<organism evidence="13">
    <name type="scientific">Chromera velia CCMP2878</name>
    <dbReference type="NCBI Taxonomy" id="1169474"/>
    <lineage>
        <taxon>Eukaryota</taxon>
        <taxon>Sar</taxon>
        <taxon>Alveolata</taxon>
        <taxon>Colpodellida</taxon>
        <taxon>Chromeraceae</taxon>
        <taxon>Chromera</taxon>
    </lineage>
</organism>
<keyword evidence="4 9" id="KW-0547">Nucleotide-binding</keyword>
<keyword evidence="2" id="KW-0963">Cytoplasm</keyword>
<dbReference type="PROSITE" id="PS00411">
    <property type="entry name" value="KINESIN_MOTOR_1"/>
    <property type="match status" value="1"/>
</dbReference>
<dbReference type="SMART" id="SM00129">
    <property type="entry name" value="KISc"/>
    <property type="match status" value="1"/>
</dbReference>
<keyword evidence="6 9" id="KW-0505">Motor protein</keyword>
<dbReference type="PANTHER" id="PTHR47970:SF12">
    <property type="entry name" value="KINESIN FAMILY MEMBER 11"/>
    <property type="match status" value="1"/>
</dbReference>
<feature type="compositionally biased region" description="Basic and acidic residues" evidence="11">
    <location>
        <begin position="1063"/>
        <end position="1077"/>
    </location>
</feature>
<accession>A0A0G4FCM0</accession>
<feature type="compositionally biased region" description="Basic and acidic residues" evidence="11">
    <location>
        <begin position="1187"/>
        <end position="1197"/>
    </location>
</feature>
<dbReference type="GO" id="GO:0008574">
    <property type="term" value="F:plus-end-directed microtubule motor activity"/>
    <property type="evidence" value="ECO:0007669"/>
    <property type="project" value="TreeGrafter"/>
</dbReference>
<feature type="region of interest" description="Disordered" evidence="11">
    <location>
        <begin position="467"/>
        <end position="496"/>
    </location>
</feature>
<comment type="similarity">
    <text evidence="8">Belongs to the TRAFAC class myosin-kinesin ATPase superfamily. Kinesin family. KIN-5/BimC subfamily.</text>
</comment>
<dbReference type="GO" id="GO:0007018">
    <property type="term" value="P:microtubule-based movement"/>
    <property type="evidence" value="ECO:0007669"/>
    <property type="project" value="InterPro"/>
</dbReference>
<keyword evidence="3" id="KW-0493">Microtubule</keyword>
<dbReference type="FunFam" id="3.40.850.10:FF:000019">
    <property type="entry name" value="Kinesin-like protein KIN-5D"/>
    <property type="match status" value="1"/>
</dbReference>
<dbReference type="GO" id="GO:0005524">
    <property type="term" value="F:ATP binding"/>
    <property type="evidence" value="ECO:0007669"/>
    <property type="project" value="UniProtKB-UniRule"/>
</dbReference>
<feature type="binding site" evidence="9">
    <location>
        <begin position="107"/>
        <end position="114"/>
    </location>
    <ligand>
        <name>ATP</name>
        <dbReference type="ChEBI" id="CHEBI:30616"/>
    </ligand>
</feature>
<dbReference type="InterPro" id="IPR019821">
    <property type="entry name" value="Kinesin_motor_CS"/>
</dbReference>
<evidence type="ECO:0000256" key="2">
    <source>
        <dbReference type="ARBA" id="ARBA00022490"/>
    </source>
</evidence>
<name>A0A0G4FCM0_9ALVE</name>
<evidence type="ECO:0000259" key="12">
    <source>
        <dbReference type="PROSITE" id="PS50067"/>
    </source>
</evidence>
<protein>
    <recommendedName>
        <fullName evidence="12">Kinesin motor domain-containing protein</fullName>
    </recommendedName>
</protein>
<gene>
    <name evidence="13" type="ORF">Cvel_3211</name>
</gene>
<feature type="compositionally biased region" description="Low complexity" evidence="11">
    <location>
        <begin position="1203"/>
        <end position="1216"/>
    </location>
</feature>
<dbReference type="EMBL" id="CDMZ01000286">
    <property type="protein sequence ID" value="CEM10979.1"/>
    <property type="molecule type" value="Genomic_DNA"/>
</dbReference>
<keyword evidence="5 9" id="KW-0067">ATP-binding</keyword>
<dbReference type="SUPFAM" id="SSF52540">
    <property type="entry name" value="P-loop containing nucleoside triphosphate hydrolases"/>
    <property type="match status" value="1"/>
</dbReference>
<dbReference type="PhylomeDB" id="A0A0G4FCM0"/>
<dbReference type="GO" id="GO:0008017">
    <property type="term" value="F:microtubule binding"/>
    <property type="evidence" value="ECO:0007669"/>
    <property type="project" value="InterPro"/>
</dbReference>
<evidence type="ECO:0000256" key="1">
    <source>
        <dbReference type="ARBA" id="ARBA00004245"/>
    </source>
</evidence>
<keyword evidence="10" id="KW-0175">Coiled coil</keyword>
<feature type="domain" description="Kinesin motor" evidence="12">
    <location>
        <begin position="16"/>
        <end position="320"/>
    </location>
</feature>
<feature type="compositionally biased region" description="Basic and acidic residues" evidence="11">
    <location>
        <begin position="1126"/>
        <end position="1136"/>
    </location>
</feature>